<proteinExistence type="predicted"/>
<keyword evidence="2 4" id="KW-0863">Zinc-finger</keyword>
<dbReference type="Pfam" id="PF20179">
    <property type="entry name" value="MSS51_C"/>
    <property type="match status" value="1"/>
</dbReference>
<reference evidence="6" key="1">
    <citation type="submission" date="2020-10" db="EMBL/GenBank/DDBJ databases">
        <title>Genome Sequence of Monilinia vaccinii-corymbosi Sheds Light on Mummy Berry Disease Infection of Blueberry and Mating Type.</title>
        <authorList>
            <person name="Yow A.G."/>
            <person name="Zhang Y."/>
            <person name="Bansal K."/>
            <person name="Eacker S.M."/>
            <person name="Sullivan S."/>
            <person name="Liachko I."/>
            <person name="Cubeta M.A."/>
            <person name="Rollins J.A."/>
            <person name="Ashrafi H."/>
        </authorList>
    </citation>
    <scope>NUCLEOTIDE SEQUENCE</scope>
    <source>
        <strain evidence="6">RL-1</strain>
    </source>
</reference>
<organism evidence="6 7">
    <name type="scientific">Monilinia vaccinii-corymbosi</name>
    <dbReference type="NCBI Taxonomy" id="61207"/>
    <lineage>
        <taxon>Eukaryota</taxon>
        <taxon>Fungi</taxon>
        <taxon>Dikarya</taxon>
        <taxon>Ascomycota</taxon>
        <taxon>Pezizomycotina</taxon>
        <taxon>Leotiomycetes</taxon>
        <taxon>Helotiales</taxon>
        <taxon>Sclerotiniaceae</taxon>
        <taxon>Monilinia</taxon>
    </lineage>
</organism>
<evidence type="ECO:0000256" key="4">
    <source>
        <dbReference type="PROSITE-ProRule" id="PRU00134"/>
    </source>
</evidence>
<dbReference type="PANTHER" id="PTHR28069">
    <property type="entry name" value="GH20023P"/>
    <property type="match status" value="1"/>
</dbReference>
<name>A0A8A3PEF9_9HELO</name>
<sequence length="480" mass="55087">MSDRRTISMIALLLEGRLLINGVVCYTCVLPISRSPSPLSCGACQRVTYCSEKCWANDPQTDGHRAICLDLVAQNKSQKECGPKTWDERYQELSKLSTKNLPANNTDDAKAFLKYTFFQEFCVDCYRTKFELQQGHYLNSCKNCFLVFSCGSCVQPKEANGEYICSQCTEPGSSLYRERKTAIETGIAFLFHVMWGHRLPYYPCLGTNRPPFCFRGIFEKPRQSFKSLSTIEGWYDYHYTMALQYSLDEDIDKETLLPLREQPAGTAYTHVYLNSTEGLSFVLTIYAALEKALASSNLDLSQRMRLEVHVIDATEEILRAFDYETFLHLLPSLKAMRWVFVFSSPYPISYMKMGVCDDCMDKGRAISCHYVHMDSYLRSTKELAVVFDSEFLSKPEYLPILKHLISGSVMGEFCTVFTSWSADTMARETGYLVELGANLIVEGQENKWQSKRPIFKQCRENPHLISYANKYWWMIKSIGQ</sequence>
<dbReference type="PROSITE" id="PS01360">
    <property type="entry name" value="ZF_MYND_1"/>
    <property type="match status" value="1"/>
</dbReference>
<dbReference type="InterPro" id="IPR002893">
    <property type="entry name" value="Znf_MYND"/>
</dbReference>
<evidence type="ECO:0000256" key="1">
    <source>
        <dbReference type="ARBA" id="ARBA00022723"/>
    </source>
</evidence>
<accession>A0A8A3PEF9</accession>
<dbReference type="EMBL" id="CP063408">
    <property type="protein sequence ID" value="QSZ33597.1"/>
    <property type="molecule type" value="Genomic_DNA"/>
</dbReference>
<feature type="domain" description="MYND-type" evidence="5">
    <location>
        <begin position="25"/>
        <end position="68"/>
    </location>
</feature>
<evidence type="ECO:0000313" key="7">
    <source>
        <dbReference type="Proteomes" id="UP000672032"/>
    </source>
</evidence>
<keyword evidence="7" id="KW-1185">Reference proteome</keyword>
<evidence type="ECO:0000256" key="3">
    <source>
        <dbReference type="ARBA" id="ARBA00022833"/>
    </source>
</evidence>
<evidence type="ECO:0000313" key="6">
    <source>
        <dbReference type="EMBL" id="QSZ33597.1"/>
    </source>
</evidence>
<keyword evidence="3" id="KW-0862">Zinc</keyword>
<evidence type="ECO:0000256" key="2">
    <source>
        <dbReference type="ARBA" id="ARBA00022771"/>
    </source>
</evidence>
<dbReference type="AlphaFoldDB" id="A0A8A3PEF9"/>
<evidence type="ECO:0000259" key="5">
    <source>
        <dbReference type="PROSITE" id="PS50865"/>
    </source>
</evidence>
<dbReference type="InterPro" id="IPR046824">
    <property type="entry name" value="Mss51-like_C"/>
</dbReference>
<gene>
    <name evidence="6" type="ORF">DSL72_005165</name>
</gene>
<dbReference type="Proteomes" id="UP000672032">
    <property type="component" value="Chromosome 4"/>
</dbReference>
<dbReference type="OrthoDB" id="432970at2759"/>
<protein>
    <recommendedName>
        <fullName evidence="5">MYND-type domain-containing protein</fullName>
    </recommendedName>
</protein>
<dbReference type="SUPFAM" id="SSF144232">
    <property type="entry name" value="HIT/MYND zinc finger-like"/>
    <property type="match status" value="1"/>
</dbReference>
<keyword evidence="1" id="KW-0479">Metal-binding</keyword>
<dbReference type="GO" id="GO:0008270">
    <property type="term" value="F:zinc ion binding"/>
    <property type="evidence" value="ECO:0007669"/>
    <property type="project" value="UniProtKB-KW"/>
</dbReference>
<dbReference type="PROSITE" id="PS50865">
    <property type="entry name" value="ZF_MYND_2"/>
    <property type="match status" value="1"/>
</dbReference>